<reference evidence="2 3" key="1">
    <citation type="submission" date="2020-01" db="EMBL/GenBank/DDBJ databases">
        <title>Genome sequence of a 1,3-propanediol producer, Clostridium butyricum S3.</title>
        <authorList>
            <person name="Zhou J."/>
        </authorList>
    </citation>
    <scope>NUCLEOTIDE SEQUENCE [LARGE SCALE GENOMIC DNA]</scope>
    <source>
        <strain evidence="2 3">S3</strain>
    </source>
</reference>
<feature type="domain" description="HNH nuclease" evidence="1">
    <location>
        <begin position="53"/>
        <end position="101"/>
    </location>
</feature>
<dbReference type="SMART" id="SM00497">
    <property type="entry name" value="IENR1"/>
    <property type="match status" value="1"/>
</dbReference>
<dbReference type="InterPro" id="IPR036388">
    <property type="entry name" value="WH-like_DNA-bd_sf"/>
</dbReference>
<dbReference type="InterPro" id="IPR003647">
    <property type="entry name" value="Intron_nuc_1_rpt"/>
</dbReference>
<dbReference type="SUPFAM" id="SSF54060">
    <property type="entry name" value="His-Me finger endonucleases"/>
    <property type="match status" value="1"/>
</dbReference>
<dbReference type="Gene3D" id="3.90.75.20">
    <property type="match status" value="1"/>
</dbReference>
<accession>A0A6L9EPW1</accession>
<gene>
    <name evidence="2" type="ORF">GND98_012295</name>
</gene>
<evidence type="ECO:0000259" key="1">
    <source>
        <dbReference type="SMART" id="SM00507"/>
    </source>
</evidence>
<name>A0A6L9EPW1_CLOBU</name>
<comment type="caution">
    <text evidence="2">The sequence shown here is derived from an EMBL/GenBank/DDBJ whole genome shotgun (WGS) entry which is preliminary data.</text>
</comment>
<dbReference type="GO" id="GO:0016788">
    <property type="term" value="F:hydrolase activity, acting on ester bonds"/>
    <property type="evidence" value="ECO:0007669"/>
    <property type="project" value="InterPro"/>
</dbReference>
<dbReference type="Pfam" id="PF13392">
    <property type="entry name" value="HNH_3"/>
    <property type="match status" value="1"/>
</dbReference>
<dbReference type="SUPFAM" id="SSF64496">
    <property type="entry name" value="DNA-binding domain of intron-encoded endonucleases"/>
    <property type="match status" value="1"/>
</dbReference>
<dbReference type="InterPro" id="IPR044925">
    <property type="entry name" value="His-Me_finger_sf"/>
</dbReference>
<dbReference type="Proteomes" id="UP000474042">
    <property type="component" value="Unassembled WGS sequence"/>
</dbReference>
<proteinExistence type="predicted"/>
<sequence length="179" mass="20330">MEEFKVIKEFERYSVSNKGNVINNITGHKISSRKASNGYMRVNLRKGNCKYEKPKTASVHRLVAEAFLVPIEGKNYVNHINGDKTDNAVKNLEWCTAKENTIHSFITGLQVNSKGKDNPLSRVVYQFTQDNKLINRFYGTKEAERMTGVHSGDISACCNGKQRTAKGYKWSYQEVMPCV</sequence>
<organism evidence="2 3">
    <name type="scientific">Clostridium butyricum</name>
    <dbReference type="NCBI Taxonomy" id="1492"/>
    <lineage>
        <taxon>Bacteria</taxon>
        <taxon>Bacillati</taxon>
        <taxon>Bacillota</taxon>
        <taxon>Clostridia</taxon>
        <taxon>Eubacteriales</taxon>
        <taxon>Clostridiaceae</taxon>
        <taxon>Clostridium</taxon>
    </lineage>
</organism>
<dbReference type="Gene3D" id="1.10.10.10">
    <property type="entry name" value="Winged helix-like DNA-binding domain superfamily/Winged helix DNA-binding domain"/>
    <property type="match status" value="1"/>
</dbReference>
<evidence type="ECO:0000313" key="2">
    <source>
        <dbReference type="EMBL" id="NAS18626.1"/>
    </source>
</evidence>
<dbReference type="InterPro" id="IPR003615">
    <property type="entry name" value="HNH_nuc"/>
</dbReference>
<evidence type="ECO:0000313" key="3">
    <source>
        <dbReference type="Proteomes" id="UP000474042"/>
    </source>
</evidence>
<dbReference type="SMART" id="SM00507">
    <property type="entry name" value="HNHc"/>
    <property type="match status" value="1"/>
</dbReference>
<dbReference type="AlphaFoldDB" id="A0A6L9EPW1"/>
<protein>
    <recommendedName>
        <fullName evidence="1">HNH nuclease domain-containing protein</fullName>
    </recommendedName>
</protein>
<dbReference type="InterPro" id="IPR010902">
    <property type="entry name" value="NUMOD4"/>
</dbReference>
<dbReference type="Pfam" id="PF07463">
    <property type="entry name" value="NUMOD4"/>
    <property type="match status" value="1"/>
</dbReference>
<dbReference type="EMBL" id="WOFV02000038">
    <property type="protein sequence ID" value="NAS18626.1"/>
    <property type="molecule type" value="Genomic_DNA"/>
</dbReference>